<evidence type="ECO:0000313" key="2">
    <source>
        <dbReference type="Proteomes" id="UP001595997"/>
    </source>
</evidence>
<gene>
    <name evidence="1" type="ORF">ACFPA8_23370</name>
</gene>
<protein>
    <submittedName>
        <fullName evidence="1">Uncharacterized protein</fullName>
    </submittedName>
</protein>
<comment type="caution">
    <text evidence="1">The sequence shown here is derived from an EMBL/GenBank/DDBJ whole genome shotgun (WGS) entry which is preliminary data.</text>
</comment>
<keyword evidence="2" id="KW-1185">Reference proteome</keyword>
<sequence>MPMYVLEDISEQMKLAEESFAPFRQLPEEERVCGPAFASSSDLGGADADVIAGGLLIDCKATTRPPVAPPGRAVQQLAGYLLLDYDDTYGIDRVALYLSRQGALVQWTVPESLTVMGATAPLPRLRDLLREHLRGTQRGL</sequence>
<reference evidence="2" key="1">
    <citation type="journal article" date="2019" name="Int. J. Syst. Evol. Microbiol.">
        <title>The Global Catalogue of Microorganisms (GCM) 10K type strain sequencing project: providing services to taxonomists for standard genome sequencing and annotation.</title>
        <authorList>
            <consortium name="The Broad Institute Genomics Platform"/>
            <consortium name="The Broad Institute Genome Sequencing Center for Infectious Disease"/>
            <person name="Wu L."/>
            <person name="Ma J."/>
        </authorList>
    </citation>
    <scope>NUCLEOTIDE SEQUENCE [LARGE SCALE GENOMIC DNA]</scope>
    <source>
        <strain evidence="2">CGMCC 4.7357</strain>
    </source>
</reference>
<dbReference type="Proteomes" id="UP001595997">
    <property type="component" value="Unassembled WGS sequence"/>
</dbReference>
<dbReference type="RefSeq" id="WP_386451535.1">
    <property type="nucleotide sequence ID" value="NZ_JBHSFH010000014.1"/>
</dbReference>
<proteinExistence type="predicted"/>
<dbReference type="EMBL" id="JBHSFH010000014">
    <property type="protein sequence ID" value="MFC4497075.1"/>
    <property type="molecule type" value="Genomic_DNA"/>
</dbReference>
<evidence type="ECO:0000313" key="1">
    <source>
        <dbReference type="EMBL" id="MFC4497075.1"/>
    </source>
</evidence>
<organism evidence="1 2">
    <name type="scientific">Streptomyces ovatisporus</name>
    <dbReference type="NCBI Taxonomy" id="1128682"/>
    <lineage>
        <taxon>Bacteria</taxon>
        <taxon>Bacillati</taxon>
        <taxon>Actinomycetota</taxon>
        <taxon>Actinomycetes</taxon>
        <taxon>Kitasatosporales</taxon>
        <taxon>Streptomycetaceae</taxon>
        <taxon>Streptomyces</taxon>
    </lineage>
</organism>
<name>A0ABV9AEC5_9ACTN</name>
<accession>A0ABV9AEC5</accession>